<dbReference type="Pfam" id="PF04892">
    <property type="entry name" value="VanZ"/>
    <property type="match status" value="1"/>
</dbReference>
<name>A0AAE3A5X8_9FIRM</name>
<dbReference type="Proteomes" id="UP001197795">
    <property type="component" value="Unassembled WGS sequence"/>
</dbReference>
<evidence type="ECO:0000259" key="1">
    <source>
        <dbReference type="Pfam" id="PF04892"/>
    </source>
</evidence>
<reference evidence="2 3" key="1">
    <citation type="submission" date="2021-10" db="EMBL/GenBank/DDBJ databases">
        <title>Anaerobic single-cell dispensing facilitates the cultivation of human gut bacteria.</title>
        <authorList>
            <person name="Afrizal A."/>
        </authorList>
    </citation>
    <scope>NUCLEOTIDE SEQUENCE [LARGE SCALE GENOMIC DNA]</scope>
    <source>
        <strain evidence="2 3">CLA-AA-H273</strain>
    </source>
</reference>
<dbReference type="EMBL" id="JAJEPV010000053">
    <property type="protein sequence ID" value="MCC2121008.1"/>
    <property type="molecule type" value="Genomic_DNA"/>
</dbReference>
<dbReference type="AlphaFoldDB" id="A0AAE3A5X8"/>
<organism evidence="2 3">
    <name type="scientific">Waltera acetigignens</name>
    <dbReference type="NCBI Taxonomy" id="2981769"/>
    <lineage>
        <taxon>Bacteria</taxon>
        <taxon>Bacillati</taxon>
        <taxon>Bacillota</taxon>
        <taxon>Clostridia</taxon>
        <taxon>Lachnospirales</taxon>
        <taxon>Lachnospiraceae</taxon>
        <taxon>Waltera</taxon>
    </lineage>
</organism>
<dbReference type="RefSeq" id="WP_227733843.1">
    <property type="nucleotide sequence ID" value="NZ_JAJEPV010000053.1"/>
</dbReference>
<feature type="domain" description="VanZ-like" evidence="1">
    <location>
        <begin position="9"/>
        <end position="58"/>
    </location>
</feature>
<comment type="caution">
    <text evidence="2">The sequence shown here is derived from an EMBL/GenBank/DDBJ whole genome shotgun (WGS) entry which is preliminary data.</text>
</comment>
<protein>
    <submittedName>
        <fullName evidence="2">VanZ family protein</fullName>
    </submittedName>
</protein>
<evidence type="ECO:0000313" key="2">
    <source>
        <dbReference type="EMBL" id="MCC2121008.1"/>
    </source>
</evidence>
<gene>
    <name evidence="2" type="ORF">LKD75_15700</name>
</gene>
<keyword evidence="3" id="KW-1185">Reference proteome</keyword>
<sequence length="74" mass="8552">MQGLGVRKLKWVILIAVIISYSIEFSQLLTKRGLFELFDDPFHNAPGAIIGFTLWRMIMKRCLEKSEGQAIRQK</sequence>
<accession>A0AAE3A5X8</accession>
<proteinExistence type="predicted"/>
<evidence type="ECO:0000313" key="3">
    <source>
        <dbReference type="Proteomes" id="UP001197795"/>
    </source>
</evidence>
<dbReference type="InterPro" id="IPR006976">
    <property type="entry name" value="VanZ-like"/>
</dbReference>